<dbReference type="InterPro" id="IPR037124">
    <property type="entry name" value="Chaperonin_GroES_sf"/>
</dbReference>
<dbReference type="InterPro" id="IPR020818">
    <property type="entry name" value="Chaperonin_GroES"/>
</dbReference>
<dbReference type="GO" id="GO:0044183">
    <property type="term" value="F:protein folding chaperone"/>
    <property type="evidence" value="ECO:0007669"/>
    <property type="project" value="InterPro"/>
</dbReference>
<reference evidence="5" key="1">
    <citation type="submission" date="2015-01" db="EMBL/GenBank/DDBJ databases">
        <authorList>
            <person name="Aksoy S."/>
            <person name="Warren W."/>
            <person name="Wilson R.K."/>
        </authorList>
    </citation>
    <scope>NUCLEOTIDE SEQUENCE [LARGE SCALE GENOMIC DNA]</scope>
    <source>
        <strain evidence="5">IAEA</strain>
    </source>
</reference>
<proteinExistence type="inferred from homology"/>
<keyword evidence="2 3" id="KW-0143">Chaperone</keyword>
<dbReference type="PANTHER" id="PTHR10772:SF0">
    <property type="entry name" value="10 KDA HEAT SHOCK PROTEIN, MITOCHONDRIAL"/>
    <property type="match status" value="1"/>
</dbReference>
<dbReference type="SMART" id="SM00883">
    <property type="entry name" value="Cpn10"/>
    <property type="match status" value="1"/>
</dbReference>
<reference evidence="4" key="2">
    <citation type="submission" date="2020-05" db="UniProtKB">
        <authorList>
            <consortium name="EnsemblMetazoa"/>
        </authorList>
    </citation>
    <scope>IDENTIFICATION</scope>
    <source>
        <strain evidence="4">IAEA</strain>
    </source>
</reference>
<dbReference type="PANTHER" id="PTHR10772">
    <property type="entry name" value="10 KDA HEAT SHOCK PROTEIN"/>
    <property type="match status" value="1"/>
</dbReference>
<name>A0A1B0B4S6_9MUSC</name>
<dbReference type="GO" id="GO:0005759">
    <property type="term" value="C:mitochondrial matrix"/>
    <property type="evidence" value="ECO:0007669"/>
    <property type="project" value="TreeGrafter"/>
</dbReference>
<dbReference type="GO" id="GO:0005524">
    <property type="term" value="F:ATP binding"/>
    <property type="evidence" value="ECO:0007669"/>
    <property type="project" value="InterPro"/>
</dbReference>
<dbReference type="STRING" id="67801.A0A1B0B4S6"/>
<dbReference type="SUPFAM" id="SSF50129">
    <property type="entry name" value="GroES-like"/>
    <property type="match status" value="1"/>
</dbReference>
<dbReference type="Proteomes" id="UP000092460">
    <property type="component" value="Unassembled WGS sequence"/>
</dbReference>
<dbReference type="InterPro" id="IPR011032">
    <property type="entry name" value="GroES-like_sf"/>
</dbReference>
<dbReference type="EnsemblMetazoa" id="GPPI018863-RA">
    <property type="protein sequence ID" value="GPPI018863-PA"/>
    <property type="gene ID" value="GPPI018863"/>
</dbReference>
<dbReference type="Pfam" id="PF00166">
    <property type="entry name" value="Cpn10"/>
    <property type="match status" value="1"/>
</dbReference>
<dbReference type="PRINTS" id="PR00297">
    <property type="entry name" value="CHAPERONIN10"/>
</dbReference>
<accession>A0A1B0B4S6</accession>
<dbReference type="CDD" id="cd00320">
    <property type="entry name" value="cpn10"/>
    <property type="match status" value="1"/>
</dbReference>
<protein>
    <submittedName>
        <fullName evidence="4">Uncharacterized protein</fullName>
    </submittedName>
</protein>
<keyword evidence="5" id="KW-1185">Reference proteome</keyword>
<dbReference type="Gene3D" id="2.30.33.40">
    <property type="entry name" value="GroES chaperonin"/>
    <property type="match status" value="1"/>
</dbReference>
<evidence type="ECO:0000313" key="5">
    <source>
        <dbReference type="Proteomes" id="UP000092460"/>
    </source>
</evidence>
<comment type="similarity">
    <text evidence="1 3">Belongs to the GroES chaperonin family.</text>
</comment>
<evidence type="ECO:0000256" key="3">
    <source>
        <dbReference type="RuleBase" id="RU003479"/>
    </source>
</evidence>
<dbReference type="GO" id="GO:0051087">
    <property type="term" value="F:protein-folding chaperone binding"/>
    <property type="evidence" value="ECO:0007669"/>
    <property type="project" value="TreeGrafter"/>
</dbReference>
<organism evidence="4 5">
    <name type="scientific">Glossina palpalis gambiensis</name>
    <dbReference type="NCBI Taxonomy" id="67801"/>
    <lineage>
        <taxon>Eukaryota</taxon>
        <taxon>Metazoa</taxon>
        <taxon>Ecdysozoa</taxon>
        <taxon>Arthropoda</taxon>
        <taxon>Hexapoda</taxon>
        <taxon>Insecta</taxon>
        <taxon>Pterygota</taxon>
        <taxon>Neoptera</taxon>
        <taxon>Endopterygota</taxon>
        <taxon>Diptera</taxon>
        <taxon>Brachycera</taxon>
        <taxon>Muscomorpha</taxon>
        <taxon>Hippoboscoidea</taxon>
        <taxon>Glossinidae</taxon>
        <taxon>Glossina</taxon>
    </lineage>
</organism>
<evidence type="ECO:0000256" key="1">
    <source>
        <dbReference type="ARBA" id="ARBA00006975"/>
    </source>
</evidence>
<sequence>MILMLDGILVQRAESMITTEGGLPEKSQTKMMQDTFVAVGPGPWNYQTGADITLSVKESARVLLPEYGGTKVQLENKKEYLHFLPFVCKILILNH</sequence>
<dbReference type="GO" id="GO:0046872">
    <property type="term" value="F:metal ion binding"/>
    <property type="evidence" value="ECO:0007669"/>
    <property type="project" value="TreeGrafter"/>
</dbReference>
<dbReference type="EMBL" id="JXJN01008471">
    <property type="status" value="NOT_ANNOTATED_CDS"/>
    <property type="molecule type" value="Genomic_DNA"/>
</dbReference>
<dbReference type="AlphaFoldDB" id="A0A1B0B4S6"/>
<evidence type="ECO:0000313" key="4">
    <source>
        <dbReference type="EnsemblMetazoa" id="GPPI018863-PA"/>
    </source>
</evidence>
<dbReference type="GO" id="GO:0051082">
    <property type="term" value="F:unfolded protein binding"/>
    <property type="evidence" value="ECO:0007669"/>
    <property type="project" value="TreeGrafter"/>
</dbReference>
<dbReference type="VEuPathDB" id="VectorBase:GPPI018863"/>
<evidence type="ECO:0000256" key="2">
    <source>
        <dbReference type="ARBA" id="ARBA00023186"/>
    </source>
</evidence>